<feature type="domain" description="GspL cytoplasmic actin-ATPase-like" evidence="11">
    <location>
        <begin position="45"/>
        <end position="139"/>
    </location>
</feature>
<keyword evidence="4" id="KW-1003">Cell membrane</keyword>
<evidence type="ECO:0000256" key="3">
    <source>
        <dbReference type="ARBA" id="ARBA00022448"/>
    </source>
</evidence>
<evidence type="ECO:0000256" key="6">
    <source>
        <dbReference type="ARBA" id="ARBA00022692"/>
    </source>
</evidence>
<dbReference type="PIRSF" id="PIRSF015761">
    <property type="entry name" value="Protein_L"/>
    <property type="match status" value="1"/>
</dbReference>
<evidence type="ECO:0000313" key="14">
    <source>
        <dbReference type="Proteomes" id="UP000283734"/>
    </source>
</evidence>
<sequence>MSQTALIYLHGVPGSEPLPERTVLFQSAPGEPVEGLGLEQAFARTDGAVLHLVLGAAFANLTHVSISRKQARHLQRVLPFLLEEQLLDAPDNLWFASRKGDQDEYLVTVTDRLLVEELVSLARDAGADLVSLQVDVERLGALLPAVFEFDDGQALLAANRENALQVADDQREAMQSLFGEQLQDATVLAGNAALFDQLRDHRGQELLTGALAPRKASRAPGFLTPWKPLAYLAAAIFILTVAGLRVQQWRYQSAADAALVQAKQRYEQLFPGDKASSALNRQFQGRLNRLAAGGSAEGGQDFFPLLVPVARVLKQIKVEPKRLQYDQRQNTLLLDVGAKDYSQLESLQNAINEQGAKASIANYRNGAKGVNARIMVEQPG</sequence>
<comment type="similarity">
    <text evidence="2 10">Belongs to the GSP L family.</text>
</comment>
<evidence type="ECO:0000256" key="9">
    <source>
        <dbReference type="ARBA" id="ARBA00023136"/>
    </source>
</evidence>
<dbReference type="GO" id="GO:0009276">
    <property type="term" value="C:Gram-negative-bacterium-type cell wall"/>
    <property type="evidence" value="ECO:0007669"/>
    <property type="project" value="InterPro"/>
</dbReference>
<keyword evidence="6" id="KW-0812">Transmembrane</keyword>
<comment type="subcellular location">
    <subcellularLocation>
        <location evidence="1">Cell inner membrane</location>
        <topology evidence="1">Single-pass membrane protein</topology>
    </subcellularLocation>
</comment>
<evidence type="ECO:0000256" key="1">
    <source>
        <dbReference type="ARBA" id="ARBA00004377"/>
    </source>
</evidence>
<dbReference type="GO" id="GO:0005886">
    <property type="term" value="C:plasma membrane"/>
    <property type="evidence" value="ECO:0007669"/>
    <property type="project" value="UniProtKB-SubCell"/>
</dbReference>
<dbReference type="Pfam" id="PF12693">
    <property type="entry name" value="GspL_C"/>
    <property type="match status" value="1"/>
</dbReference>
<keyword evidence="7 10" id="KW-0653">Protein transport</keyword>
<evidence type="ECO:0000256" key="8">
    <source>
        <dbReference type="ARBA" id="ARBA00022989"/>
    </source>
</evidence>
<dbReference type="InterPro" id="IPR007812">
    <property type="entry name" value="T2SS_protein-GspL"/>
</dbReference>
<keyword evidence="8" id="KW-1133">Transmembrane helix</keyword>
<dbReference type="InterPro" id="IPR025691">
    <property type="entry name" value="GspL_pp_dom"/>
</dbReference>
<dbReference type="Gene3D" id="3.30.420.380">
    <property type="match status" value="1"/>
</dbReference>
<keyword evidence="9" id="KW-0472">Membrane</keyword>
<dbReference type="NCBIfam" id="TIGR01709">
    <property type="entry name" value="typeII_sec_gspL"/>
    <property type="match status" value="1"/>
</dbReference>
<reference evidence="13 14" key="1">
    <citation type="submission" date="2018-09" db="EMBL/GenBank/DDBJ databases">
        <title>Alcanivorax profundi sp. nov., isolated from 1000 m-depth seawater of the Mariana Trench.</title>
        <authorList>
            <person name="Liu J."/>
        </authorList>
    </citation>
    <scope>NUCLEOTIDE SEQUENCE [LARGE SCALE GENOMIC DNA]</scope>
    <source>
        <strain evidence="13 14">MTEO17</strain>
    </source>
</reference>
<dbReference type="GO" id="GO:0015628">
    <property type="term" value="P:protein secretion by the type II secretion system"/>
    <property type="evidence" value="ECO:0007669"/>
    <property type="project" value="InterPro"/>
</dbReference>
<comment type="caution">
    <text evidence="13">The sequence shown here is derived from an EMBL/GenBank/DDBJ whole genome shotgun (WGS) entry which is preliminary data.</text>
</comment>
<comment type="function">
    <text evidence="10">Inner membrane component of the type II secretion system required for the energy-dependent secretion of extracellular factors such as proteases and toxins from the periplasm.</text>
</comment>
<evidence type="ECO:0000256" key="2">
    <source>
        <dbReference type="ARBA" id="ARBA00005318"/>
    </source>
</evidence>
<dbReference type="InterPro" id="IPR024230">
    <property type="entry name" value="GspL_cyto_dom"/>
</dbReference>
<name>A0A418Y369_9GAMM</name>
<dbReference type="InterPro" id="IPR043129">
    <property type="entry name" value="ATPase_NBD"/>
</dbReference>
<feature type="domain" description="GspL periplasmic" evidence="12">
    <location>
        <begin position="224"/>
        <end position="358"/>
    </location>
</feature>
<dbReference type="AlphaFoldDB" id="A0A418Y369"/>
<evidence type="ECO:0000313" key="13">
    <source>
        <dbReference type="EMBL" id="RJG19977.1"/>
    </source>
</evidence>
<evidence type="ECO:0000256" key="5">
    <source>
        <dbReference type="ARBA" id="ARBA00022519"/>
    </source>
</evidence>
<dbReference type="SUPFAM" id="SSF53067">
    <property type="entry name" value="Actin-like ATPase domain"/>
    <property type="match status" value="1"/>
</dbReference>
<accession>A0A418Y369</accession>
<dbReference type="RefSeq" id="WP_119917517.1">
    <property type="nucleotide sequence ID" value="NZ_QYYA01000001.1"/>
</dbReference>
<keyword evidence="3 10" id="KW-0813">Transport</keyword>
<dbReference type="Pfam" id="PF05134">
    <property type="entry name" value="T2SSL"/>
    <property type="match status" value="1"/>
</dbReference>
<organism evidence="13 14">
    <name type="scientific">Alcanivorax profundi</name>
    <dbReference type="NCBI Taxonomy" id="2338368"/>
    <lineage>
        <taxon>Bacteria</taxon>
        <taxon>Pseudomonadati</taxon>
        <taxon>Pseudomonadota</taxon>
        <taxon>Gammaproteobacteria</taxon>
        <taxon>Oceanospirillales</taxon>
        <taxon>Alcanivoracaceae</taxon>
        <taxon>Alcanivorax</taxon>
    </lineage>
</organism>
<dbReference type="Gene3D" id="3.30.1360.100">
    <property type="entry name" value="General secretion pathway protein M, EpsM"/>
    <property type="match status" value="1"/>
</dbReference>
<proteinExistence type="inferred from homology"/>
<dbReference type="Proteomes" id="UP000283734">
    <property type="component" value="Unassembled WGS sequence"/>
</dbReference>
<evidence type="ECO:0000259" key="11">
    <source>
        <dbReference type="Pfam" id="PF05134"/>
    </source>
</evidence>
<keyword evidence="5" id="KW-0997">Cell inner membrane</keyword>
<evidence type="ECO:0000256" key="7">
    <source>
        <dbReference type="ARBA" id="ARBA00022927"/>
    </source>
</evidence>
<dbReference type="GO" id="GO:0015627">
    <property type="term" value="C:type II protein secretion system complex"/>
    <property type="evidence" value="ECO:0007669"/>
    <property type="project" value="InterPro"/>
</dbReference>
<evidence type="ECO:0000259" key="12">
    <source>
        <dbReference type="Pfam" id="PF12693"/>
    </source>
</evidence>
<dbReference type="OrthoDB" id="6076618at2"/>
<protein>
    <recommendedName>
        <fullName evidence="10">Type II secretion system protein L</fullName>
        <shortName evidence="10">T2SS protein L</shortName>
    </recommendedName>
</protein>
<evidence type="ECO:0000256" key="10">
    <source>
        <dbReference type="PIRNR" id="PIRNR015761"/>
    </source>
</evidence>
<evidence type="ECO:0000256" key="4">
    <source>
        <dbReference type="ARBA" id="ARBA00022475"/>
    </source>
</evidence>
<keyword evidence="14" id="KW-1185">Reference proteome</keyword>
<dbReference type="EMBL" id="QYYA01000001">
    <property type="protein sequence ID" value="RJG19977.1"/>
    <property type="molecule type" value="Genomic_DNA"/>
</dbReference>
<gene>
    <name evidence="13" type="ORF">D4A39_03840</name>
</gene>